<reference evidence="2" key="1">
    <citation type="submission" date="2014-11" db="EMBL/GenBank/DDBJ databases">
        <authorList>
            <person name="Otto D Thomas"/>
            <person name="Naeem Raeece"/>
        </authorList>
    </citation>
    <scope>NUCLEOTIDE SEQUENCE</scope>
</reference>
<evidence type="ECO:0000256" key="1">
    <source>
        <dbReference type="SAM" id="MobiDB-lite"/>
    </source>
</evidence>
<dbReference type="VEuPathDB" id="CryptoDB:Cvel_3178"/>
<protein>
    <submittedName>
        <fullName evidence="2">Uncharacterized protein</fullName>
    </submittedName>
</protein>
<organism evidence="2">
    <name type="scientific">Chromera velia CCMP2878</name>
    <dbReference type="NCBI Taxonomy" id="1169474"/>
    <lineage>
        <taxon>Eukaryota</taxon>
        <taxon>Sar</taxon>
        <taxon>Alveolata</taxon>
        <taxon>Colpodellida</taxon>
        <taxon>Chromeraceae</taxon>
        <taxon>Chromera</taxon>
    </lineage>
</organism>
<dbReference type="AlphaFoldDB" id="A0A0G4FCX0"/>
<dbReference type="PhylomeDB" id="A0A0G4FCX0"/>
<dbReference type="EMBL" id="CDMZ01000275">
    <property type="protein sequence ID" value="CEM10763.1"/>
    <property type="molecule type" value="Genomic_DNA"/>
</dbReference>
<sequence length="274" mass="30561">MFATDGKLVFPLFVDKPDKDLAVNEVNTFSRFYDSFLSILDGKVDLDGVKLDRWTCDQLYQSTKGHPRVGVVIDNVFQKRKAGNYDDANGSTEYNKYKKAFIDALKSSGEDNDEKKRDEVEREWETFPALSRSTGTEVINQYGNLVTRTDSLKGEVSMRKRADAVLRSLSQLTQDVWSATFTSAQLKDLDVLIQKLTEMCKTVHGDESAPRKGGLALKKQGDIRAVVKEEIALFVGGGMGLPCKEKPNNARPPKKSNNLSQPKGKPISNSEKKC</sequence>
<proteinExistence type="predicted"/>
<accession>A0A0G4FCX0</accession>
<name>A0A0G4FCX0_9ALVE</name>
<gene>
    <name evidence="2" type="ORF">Cvel_3178</name>
</gene>
<evidence type="ECO:0000313" key="2">
    <source>
        <dbReference type="EMBL" id="CEM10763.1"/>
    </source>
</evidence>
<feature type="region of interest" description="Disordered" evidence="1">
    <location>
        <begin position="241"/>
        <end position="274"/>
    </location>
</feature>